<dbReference type="Proteomes" id="UP001595443">
    <property type="component" value="Unassembled WGS sequence"/>
</dbReference>
<accession>A0ABV7AEN4</accession>
<keyword evidence="2" id="KW-1185">Reference proteome</keyword>
<dbReference type="SUPFAM" id="SSF103025">
    <property type="entry name" value="Folate-binding domain"/>
    <property type="match status" value="1"/>
</dbReference>
<dbReference type="Pfam" id="PF04268">
    <property type="entry name" value="SoxG"/>
    <property type="match status" value="1"/>
</dbReference>
<evidence type="ECO:0000313" key="1">
    <source>
        <dbReference type="EMBL" id="MFC2967814.1"/>
    </source>
</evidence>
<reference evidence="2" key="1">
    <citation type="journal article" date="2019" name="Int. J. Syst. Evol. Microbiol.">
        <title>The Global Catalogue of Microorganisms (GCM) 10K type strain sequencing project: providing services to taxonomists for standard genome sequencing and annotation.</title>
        <authorList>
            <consortium name="The Broad Institute Genomics Platform"/>
            <consortium name="The Broad Institute Genome Sequencing Center for Infectious Disease"/>
            <person name="Wu L."/>
            <person name="Ma J."/>
        </authorList>
    </citation>
    <scope>NUCLEOTIDE SEQUENCE [LARGE SCALE GENOMIC DNA]</scope>
    <source>
        <strain evidence="2">KCTC 62192</strain>
    </source>
</reference>
<organism evidence="1 2">
    <name type="scientific">Acidimangrovimonas pyrenivorans</name>
    <dbReference type="NCBI Taxonomy" id="2030798"/>
    <lineage>
        <taxon>Bacteria</taxon>
        <taxon>Pseudomonadati</taxon>
        <taxon>Pseudomonadota</taxon>
        <taxon>Alphaproteobacteria</taxon>
        <taxon>Rhodobacterales</taxon>
        <taxon>Paracoccaceae</taxon>
        <taxon>Acidimangrovimonas</taxon>
    </lineage>
</organism>
<dbReference type="EMBL" id="JBHRSK010000004">
    <property type="protein sequence ID" value="MFC2967814.1"/>
    <property type="molecule type" value="Genomic_DNA"/>
</dbReference>
<dbReference type="Gene3D" id="3.30.1360.120">
    <property type="entry name" value="Probable tRNA modification gtpase trme, domain 1"/>
    <property type="match status" value="1"/>
</dbReference>
<dbReference type="InterPro" id="IPR027266">
    <property type="entry name" value="TrmE/GcvT-like"/>
</dbReference>
<name>A0ABV7AEN4_9RHOB</name>
<dbReference type="RefSeq" id="WP_377832460.1">
    <property type="nucleotide sequence ID" value="NZ_JBHRSK010000004.1"/>
</dbReference>
<evidence type="ECO:0000313" key="2">
    <source>
        <dbReference type="Proteomes" id="UP001595443"/>
    </source>
</evidence>
<dbReference type="InterPro" id="IPR007375">
    <property type="entry name" value="SoxG"/>
</dbReference>
<comment type="caution">
    <text evidence="1">The sequence shown here is derived from an EMBL/GenBank/DDBJ whole genome shotgun (WGS) entry which is preliminary data.</text>
</comment>
<proteinExistence type="predicted"/>
<protein>
    <submittedName>
        <fullName evidence="1">Sarcosine oxidase subunit gamma</fullName>
    </submittedName>
</protein>
<gene>
    <name evidence="1" type="ORF">ACFOES_06890</name>
</gene>
<dbReference type="Gene3D" id="3.30.70.1520">
    <property type="entry name" value="Heterotetrameric sarcosine oxidase"/>
    <property type="match status" value="1"/>
</dbReference>
<sequence>MSDPVSALGGASFDGYVTVREVGPQGMITLRGDLGATRLKEAVKAAVGTEVPDTRRIEMVGEKGAGWMSPDELLLWLPYAEVPATLAALTAALKGEHALAIDVSDARAVFRIEGAGAREVLAKLCPVDLSPAVFGPGELRRTRAAQVAAAFWMDAEGGFTLVSFRSVAAYVMGLLTVSATPGGEVGLF</sequence>